<gene>
    <name evidence="1" type="ORF">S03H2_23075</name>
</gene>
<name>X1HAJ6_9ZZZZ</name>
<organism evidence="1">
    <name type="scientific">marine sediment metagenome</name>
    <dbReference type="NCBI Taxonomy" id="412755"/>
    <lineage>
        <taxon>unclassified sequences</taxon>
        <taxon>metagenomes</taxon>
        <taxon>ecological metagenomes</taxon>
    </lineage>
</organism>
<comment type="caution">
    <text evidence="1">The sequence shown here is derived from an EMBL/GenBank/DDBJ whole genome shotgun (WGS) entry which is preliminary data.</text>
</comment>
<evidence type="ECO:0000313" key="1">
    <source>
        <dbReference type="EMBL" id="GAH42348.1"/>
    </source>
</evidence>
<accession>X1HAJ6</accession>
<proteinExistence type="predicted"/>
<feature type="non-terminal residue" evidence="1">
    <location>
        <position position="236"/>
    </location>
</feature>
<feature type="non-terminal residue" evidence="1">
    <location>
        <position position="1"/>
    </location>
</feature>
<dbReference type="AlphaFoldDB" id="X1HAJ6"/>
<reference evidence="1" key="1">
    <citation type="journal article" date="2014" name="Front. Microbiol.">
        <title>High frequency of phylogenetically diverse reductive dehalogenase-homologous genes in deep subseafloor sedimentary metagenomes.</title>
        <authorList>
            <person name="Kawai M."/>
            <person name="Futagami T."/>
            <person name="Toyoda A."/>
            <person name="Takaki Y."/>
            <person name="Nishi S."/>
            <person name="Hori S."/>
            <person name="Arai W."/>
            <person name="Tsubouchi T."/>
            <person name="Morono Y."/>
            <person name="Uchiyama I."/>
            <person name="Ito T."/>
            <person name="Fujiyama A."/>
            <person name="Inagaki F."/>
            <person name="Takami H."/>
        </authorList>
    </citation>
    <scope>NUCLEOTIDE SEQUENCE</scope>
    <source>
        <strain evidence="1">Expedition CK06-06</strain>
    </source>
</reference>
<sequence length="236" mass="28767">LNHESRENLMKLRQKYIVKNYKEYLKANKLGFQEKFEYDDAMKLGIDNYKDYSSYKAFYSNKEKIYYNEKYYKKYLKAKKLGFQNKNENEYDEAIKLGIDNYEDYSSFKKSGFYEDGGFYEFEEYLKANKLGFENVEDYYYAMDLGFNNYAEYKEFQESGCESKEEFEFFKKMPQIIENMKKKLNEIVKDADNAFKSNRFEEFIRLNLLSIEKMADITHLKVFKREKWEDEDLKVD</sequence>
<protein>
    <submittedName>
        <fullName evidence="1">Uncharacterized protein</fullName>
    </submittedName>
</protein>
<dbReference type="EMBL" id="BARU01012536">
    <property type="protein sequence ID" value="GAH42348.1"/>
    <property type="molecule type" value="Genomic_DNA"/>
</dbReference>